<dbReference type="EMBL" id="HBIJ01000093">
    <property type="protein sequence ID" value="CAE0359343.1"/>
    <property type="molecule type" value="Transcribed_RNA"/>
</dbReference>
<sequence length="438" mass="49853">MNPPRGRGTDLTKPAWLKEREKVEHASMPEQVLNSRQPVGAGRGRGQTLPAWMKDPEKKAVATQLQGLPTSQQTHGLIGTGRGFERVIPSWMKDESIQEQSEALYNNERREFPKPSRMTPYNTSSHSVPPVRGRQISYPYNTQQSQDEDLEEPQMLRSMVDNLISETAAAAEAKESKFLGRMSEIIPPHAVRPPSRRPPSETMYQSSARGPPARRHPPPSRAPRYSTIQPRYPNFPSSRNSSLDTIEAGPYYQSPPAHAPRGAPPPWRVPPPSRAPRFIEDNLHGSSTSDRPTKMLRRDENGSAAHQPNHNISDNLAPEDFGYETQWRESVRSIQNAGYTAYKNKEYDRARDEFEDALDQHARHCRHNATHFQNSGNRVPSRIHVERDKVRVKLLNFLARTLELMGDHEAKAARINEIKVIENRLKDYEKRRKAALEN</sequence>
<feature type="region of interest" description="Disordered" evidence="2">
    <location>
        <begin position="22"/>
        <end position="51"/>
    </location>
</feature>
<dbReference type="AlphaFoldDB" id="A0A7S3JN27"/>
<accession>A0A7S3JN27</accession>
<feature type="region of interest" description="Disordered" evidence="2">
    <location>
        <begin position="175"/>
        <end position="318"/>
    </location>
</feature>
<proteinExistence type="predicted"/>
<name>A0A7S3JN27_9STRA</name>
<feature type="region of interest" description="Disordered" evidence="2">
    <location>
        <begin position="110"/>
        <end position="152"/>
    </location>
</feature>
<feature type="compositionally biased region" description="Polar residues" evidence="2">
    <location>
        <begin position="304"/>
        <end position="314"/>
    </location>
</feature>
<feature type="coiled-coil region" evidence="1">
    <location>
        <begin position="411"/>
        <end position="438"/>
    </location>
</feature>
<evidence type="ECO:0000256" key="2">
    <source>
        <dbReference type="SAM" id="MobiDB-lite"/>
    </source>
</evidence>
<reference evidence="3" key="1">
    <citation type="submission" date="2021-01" db="EMBL/GenBank/DDBJ databases">
        <authorList>
            <person name="Corre E."/>
            <person name="Pelletier E."/>
            <person name="Niang G."/>
            <person name="Scheremetjew M."/>
            <person name="Finn R."/>
            <person name="Kale V."/>
            <person name="Holt S."/>
            <person name="Cochrane G."/>
            <person name="Meng A."/>
            <person name="Brown T."/>
            <person name="Cohen L."/>
        </authorList>
    </citation>
    <scope>NUCLEOTIDE SEQUENCE</scope>
    <source>
        <strain evidence="3">CCMP1510</strain>
    </source>
</reference>
<feature type="compositionally biased region" description="Pro residues" evidence="2">
    <location>
        <begin position="262"/>
        <end position="274"/>
    </location>
</feature>
<feature type="compositionally biased region" description="Polar residues" evidence="2">
    <location>
        <begin position="235"/>
        <end position="244"/>
    </location>
</feature>
<evidence type="ECO:0000313" key="3">
    <source>
        <dbReference type="EMBL" id="CAE0359343.1"/>
    </source>
</evidence>
<gene>
    <name evidence="3" type="ORF">ALAG00032_LOCUS71</name>
</gene>
<keyword evidence="1" id="KW-0175">Coiled coil</keyword>
<feature type="compositionally biased region" description="Basic and acidic residues" evidence="2">
    <location>
        <begin position="291"/>
        <end position="301"/>
    </location>
</feature>
<organism evidence="3">
    <name type="scientific">Aureoumbra lagunensis</name>
    <dbReference type="NCBI Taxonomy" id="44058"/>
    <lineage>
        <taxon>Eukaryota</taxon>
        <taxon>Sar</taxon>
        <taxon>Stramenopiles</taxon>
        <taxon>Ochrophyta</taxon>
        <taxon>Pelagophyceae</taxon>
        <taxon>Pelagomonadales</taxon>
        <taxon>Aureoumbra</taxon>
    </lineage>
</organism>
<protein>
    <submittedName>
        <fullName evidence="3">Uncharacterized protein</fullName>
    </submittedName>
</protein>
<evidence type="ECO:0000256" key="1">
    <source>
        <dbReference type="SAM" id="Coils"/>
    </source>
</evidence>